<dbReference type="PRINTS" id="PR00413">
    <property type="entry name" value="HADHALOGNASE"/>
</dbReference>
<dbReference type="EMBL" id="CADCTI010000123">
    <property type="protein sequence ID" value="CAA9237762.1"/>
    <property type="molecule type" value="Genomic_DNA"/>
</dbReference>
<proteinExistence type="predicted"/>
<accession>A0A6J4HZZ2</accession>
<name>A0A6J4HZZ2_9ACTN</name>
<dbReference type="AlphaFoldDB" id="A0A6J4HZZ2"/>
<dbReference type="InterPro" id="IPR023214">
    <property type="entry name" value="HAD_sf"/>
</dbReference>
<dbReference type="SUPFAM" id="SSF56784">
    <property type="entry name" value="HAD-like"/>
    <property type="match status" value="1"/>
</dbReference>
<dbReference type="InterPro" id="IPR006439">
    <property type="entry name" value="HAD-SF_hydro_IA"/>
</dbReference>
<dbReference type="PANTHER" id="PTHR46649">
    <property type="match status" value="1"/>
</dbReference>
<dbReference type="SFLD" id="SFLDS00003">
    <property type="entry name" value="Haloacid_Dehalogenase"/>
    <property type="match status" value="1"/>
</dbReference>
<dbReference type="Pfam" id="PF00702">
    <property type="entry name" value="Hydrolase"/>
    <property type="match status" value="1"/>
</dbReference>
<dbReference type="Gene3D" id="3.40.50.1000">
    <property type="entry name" value="HAD superfamily/HAD-like"/>
    <property type="match status" value="1"/>
</dbReference>
<reference evidence="1" key="1">
    <citation type="submission" date="2020-02" db="EMBL/GenBank/DDBJ databases">
        <authorList>
            <person name="Meier V. D."/>
        </authorList>
    </citation>
    <scope>NUCLEOTIDE SEQUENCE</scope>
    <source>
        <strain evidence="1">AVDCRST_MAG57</strain>
    </source>
</reference>
<dbReference type="InterPro" id="IPR036412">
    <property type="entry name" value="HAD-like_sf"/>
</dbReference>
<evidence type="ECO:0000313" key="1">
    <source>
        <dbReference type="EMBL" id="CAA9237762.1"/>
    </source>
</evidence>
<protein>
    <submittedName>
        <fullName evidence="1">Uncharacterized protein</fullName>
    </submittedName>
</protein>
<sequence length="225" mass="24455">MTIRAVLFDWRGTLVTTLTEEEWVRESLQRLDRPASEETVDALAALLRGVEQELDGPGVDVDADLHARTYRSVLARLGLDDDFVEALYAVESDPSLNLFAADVEATLRRLRKLGLRTAVVSDVHVDIRPAFTAAGLADLVDVFSLSFEQGAQKPDPLMFGRTLTALGITADEALMVGDRARPDGGAVGSGLVTLLLPTLARTTERRLHPVLALCESESSHISHAR</sequence>
<organism evidence="1">
    <name type="scientific">uncultured Blastococcus sp</name>
    <dbReference type="NCBI Taxonomy" id="217144"/>
    <lineage>
        <taxon>Bacteria</taxon>
        <taxon>Bacillati</taxon>
        <taxon>Actinomycetota</taxon>
        <taxon>Actinomycetes</taxon>
        <taxon>Geodermatophilales</taxon>
        <taxon>Geodermatophilaceae</taxon>
        <taxon>Blastococcus</taxon>
        <taxon>environmental samples</taxon>
    </lineage>
</organism>
<gene>
    <name evidence="1" type="ORF">AVDCRST_MAG57-1447</name>
</gene>
<dbReference type="SFLD" id="SFLDG01129">
    <property type="entry name" value="C1.5:_HAD__Beta-PGM__Phosphata"/>
    <property type="match status" value="1"/>
</dbReference>
<dbReference type="PANTHER" id="PTHR46649:SF4">
    <property type="entry name" value="HALOACID DEHALOGENASE-LIKE HYDROLASE (HAD) SUPERFAMILY PROTEIN"/>
    <property type="match status" value="1"/>
</dbReference>